<evidence type="ECO:0000313" key="3">
    <source>
        <dbReference type="EMBL" id="CAD7269979.1"/>
    </source>
</evidence>
<keyword evidence="1" id="KW-0175">Coiled coil</keyword>
<accession>A0A7R9BBB3</accession>
<evidence type="ECO:0000256" key="2">
    <source>
        <dbReference type="SAM" id="MobiDB-lite"/>
    </source>
</evidence>
<feature type="compositionally biased region" description="Polar residues" evidence="2">
    <location>
        <begin position="11"/>
        <end position="21"/>
    </location>
</feature>
<evidence type="ECO:0000256" key="1">
    <source>
        <dbReference type="SAM" id="Coils"/>
    </source>
</evidence>
<reference evidence="3" key="1">
    <citation type="submission" date="2020-11" db="EMBL/GenBank/DDBJ databases">
        <authorList>
            <person name="Tran Van P."/>
        </authorList>
    </citation>
    <scope>NUCLEOTIDE SEQUENCE</scope>
</reference>
<feature type="coiled-coil region" evidence="1">
    <location>
        <begin position="33"/>
        <end position="60"/>
    </location>
</feature>
<feature type="compositionally biased region" description="Basic and acidic residues" evidence="2">
    <location>
        <begin position="1"/>
        <end position="10"/>
    </location>
</feature>
<feature type="region of interest" description="Disordered" evidence="2">
    <location>
        <begin position="1"/>
        <end position="21"/>
    </location>
</feature>
<dbReference type="EMBL" id="OC044579">
    <property type="protein sequence ID" value="CAD7269979.1"/>
    <property type="molecule type" value="Genomic_DNA"/>
</dbReference>
<protein>
    <submittedName>
        <fullName evidence="3">Uncharacterized protein</fullName>
    </submittedName>
</protein>
<name>A0A7R9BBB3_TIMSH</name>
<organism evidence="3">
    <name type="scientific">Timema shepardi</name>
    <name type="common">Walking stick</name>
    <dbReference type="NCBI Taxonomy" id="629360"/>
    <lineage>
        <taxon>Eukaryota</taxon>
        <taxon>Metazoa</taxon>
        <taxon>Ecdysozoa</taxon>
        <taxon>Arthropoda</taxon>
        <taxon>Hexapoda</taxon>
        <taxon>Insecta</taxon>
        <taxon>Pterygota</taxon>
        <taxon>Neoptera</taxon>
        <taxon>Polyneoptera</taxon>
        <taxon>Phasmatodea</taxon>
        <taxon>Timematodea</taxon>
        <taxon>Timematoidea</taxon>
        <taxon>Timematidae</taxon>
        <taxon>Timema</taxon>
    </lineage>
</organism>
<gene>
    <name evidence="3" type="ORF">TSIB3V08_LOCUS13979</name>
</gene>
<proteinExistence type="predicted"/>
<sequence length="72" mass="8735">MCRYFEERGQQDNVSRPNNVPELNNAFLSRRNAQRWERRLTRLKQQVADSEDRIWRLQGKMAGLDQQRESTR</sequence>
<dbReference type="AlphaFoldDB" id="A0A7R9BBB3"/>